<evidence type="ECO:0000313" key="2">
    <source>
        <dbReference type="EMBL" id="RNA39142.1"/>
    </source>
</evidence>
<sequence>MKTNTTIVIFILVIVMGVQSNKEFNCPGCCAIAFEGDEIICGCPEICKCQSKTFCECPSDCGCVGNECVGKK</sequence>
<reference evidence="2 3" key="1">
    <citation type="journal article" date="2018" name="Sci. Rep.">
        <title>Genomic signatures of local adaptation to the degree of environmental predictability in rotifers.</title>
        <authorList>
            <person name="Franch-Gras L."/>
            <person name="Hahn C."/>
            <person name="Garcia-Roger E.M."/>
            <person name="Carmona M.J."/>
            <person name="Serra M."/>
            <person name="Gomez A."/>
        </authorList>
    </citation>
    <scope>NUCLEOTIDE SEQUENCE [LARGE SCALE GENOMIC DNA]</scope>
    <source>
        <strain evidence="2">HYR1</strain>
    </source>
</reference>
<organism evidence="2 3">
    <name type="scientific">Brachionus plicatilis</name>
    <name type="common">Marine rotifer</name>
    <name type="synonym">Brachionus muelleri</name>
    <dbReference type="NCBI Taxonomy" id="10195"/>
    <lineage>
        <taxon>Eukaryota</taxon>
        <taxon>Metazoa</taxon>
        <taxon>Spiralia</taxon>
        <taxon>Gnathifera</taxon>
        <taxon>Rotifera</taxon>
        <taxon>Eurotatoria</taxon>
        <taxon>Monogononta</taxon>
        <taxon>Pseudotrocha</taxon>
        <taxon>Ploima</taxon>
        <taxon>Brachionidae</taxon>
        <taxon>Brachionus</taxon>
    </lineage>
</organism>
<proteinExistence type="predicted"/>
<accession>A0A3M7STY1</accession>
<dbReference type="EMBL" id="REGN01000781">
    <property type="protein sequence ID" value="RNA39142.1"/>
    <property type="molecule type" value="Genomic_DNA"/>
</dbReference>
<evidence type="ECO:0000256" key="1">
    <source>
        <dbReference type="SAM" id="SignalP"/>
    </source>
</evidence>
<dbReference type="AlphaFoldDB" id="A0A3M7STY1"/>
<feature type="signal peptide" evidence="1">
    <location>
        <begin position="1"/>
        <end position="20"/>
    </location>
</feature>
<name>A0A3M7STY1_BRAPC</name>
<gene>
    <name evidence="2" type="ORF">BpHYR1_048598</name>
</gene>
<evidence type="ECO:0000313" key="3">
    <source>
        <dbReference type="Proteomes" id="UP000276133"/>
    </source>
</evidence>
<feature type="chain" id="PRO_5018249276" evidence="1">
    <location>
        <begin position="21"/>
        <end position="72"/>
    </location>
</feature>
<comment type="caution">
    <text evidence="2">The sequence shown here is derived from an EMBL/GenBank/DDBJ whole genome shotgun (WGS) entry which is preliminary data.</text>
</comment>
<protein>
    <submittedName>
        <fullName evidence="2">Uncharacterized protein</fullName>
    </submittedName>
</protein>
<keyword evidence="3" id="KW-1185">Reference proteome</keyword>
<keyword evidence="1" id="KW-0732">Signal</keyword>
<dbReference type="Proteomes" id="UP000276133">
    <property type="component" value="Unassembled WGS sequence"/>
</dbReference>